<keyword evidence="3" id="KW-1185">Reference proteome</keyword>
<name>W0VEZ2_9BURK</name>
<dbReference type="Pfam" id="PF14028">
    <property type="entry name" value="Lant_dehydr_C"/>
    <property type="match status" value="1"/>
</dbReference>
<dbReference type="RefSeq" id="WP_038497701.1">
    <property type="nucleotide sequence ID" value="NZ_BCTH01000020.1"/>
</dbReference>
<accession>W0VEZ2</accession>
<protein>
    <recommendedName>
        <fullName evidence="1">Thiopeptide-type bacteriocin biosynthesis domain-containing protein</fullName>
    </recommendedName>
</protein>
<dbReference type="Proteomes" id="UP000027604">
    <property type="component" value="Chromosome I"/>
</dbReference>
<reference evidence="2 3" key="1">
    <citation type="journal article" date="2015" name="Genome Announc.">
        <title>Genome Sequence of Mushroom Soft-Rot Pathogen Janthinobacterium agaricidamnosum.</title>
        <authorList>
            <person name="Graupner K."/>
            <person name="Lackner G."/>
            <person name="Hertweck C."/>
        </authorList>
    </citation>
    <scope>NUCLEOTIDE SEQUENCE [LARGE SCALE GENOMIC DNA]</scope>
    <source>
        <strain evidence="3">NBRC 102515 / DSM 9628</strain>
    </source>
</reference>
<dbReference type="eggNOG" id="COG0778">
    <property type="taxonomic scope" value="Bacteria"/>
</dbReference>
<dbReference type="HOGENOM" id="CLU_073591_0_0_4"/>
<dbReference type="AlphaFoldDB" id="W0VEZ2"/>
<dbReference type="PATRIC" id="fig|1349767.4.peg.1920"/>
<dbReference type="OrthoDB" id="3607295at2"/>
<sequence length="291" mass="32800">MNAALPEQDGRGWSSLHVFIHDFSRLTHFIQTCLAGLPASLREHCFFVRYWLGGPHLRIRFRDAALLPTLEAAVSRYWEEHRFVAALDPELFYRGYASHLETEKERYWHANGSMHLIAYQPETARYGGPAGLALCEDEFISDSRVMLAMLRQEAPAQLEKILFGYCLIHGHILARHGLHRDYLRFTCGSAQADAVRRHVALRSAGKIPPLHASLLAQHDSVLRGAYFPEYLLPLGQRLGTLVARLADSGCTGIPAICTSLLHMSFNRAGVTPAKEANIRLFSFYVLNEAYQ</sequence>
<proteinExistence type="predicted"/>
<dbReference type="InterPro" id="IPR023809">
    <property type="entry name" value="Thiopep_bacteriocin_synth_dom"/>
</dbReference>
<evidence type="ECO:0000259" key="1">
    <source>
        <dbReference type="Pfam" id="PF14028"/>
    </source>
</evidence>
<organism evidence="2 3">
    <name type="scientific">Janthinobacterium agaricidamnosum NBRC 102515 = DSM 9628</name>
    <dbReference type="NCBI Taxonomy" id="1349767"/>
    <lineage>
        <taxon>Bacteria</taxon>
        <taxon>Pseudomonadati</taxon>
        <taxon>Pseudomonadota</taxon>
        <taxon>Betaproteobacteria</taxon>
        <taxon>Burkholderiales</taxon>
        <taxon>Oxalobacteraceae</taxon>
        <taxon>Janthinobacterium</taxon>
    </lineage>
</organism>
<dbReference type="STRING" id="1349767.GJA_5326"/>
<evidence type="ECO:0000313" key="3">
    <source>
        <dbReference type="Proteomes" id="UP000027604"/>
    </source>
</evidence>
<gene>
    <name evidence="2" type="ORF">GJA_5326</name>
</gene>
<feature type="domain" description="Thiopeptide-type bacteriocin biosynthesis" evidence="1">
    <location>
        <begin position="13"/>
        <end position="279"/>
    </location>
</feature>
<evidence type="ECO:0000313" key="2">
    <source>
        <dbReference type="EMBL" id="CDG85922.1"/>
    </source>
</evidence>
<dbReference type="KEGG" id="jag:GJA_5326"/>
<dbReference type="EMBL" id="HG322949">
    <property type="protein sequence ID" value="CDG85922.1"/>
    <property type="molecule type" value="Genomic_DNA"/>
</dbReference>